<dbReference type="EMBL" id="UGLW01000003">
    <property type="protein sequence ID" value="STV25212.1"/>
    <property type="molecule type" value="Genomic_DNA"/>
</dbReference>
<dbReference type="Proteomes" id="UP000254487">
    <property type="component" value="Unassembled WGS sequence"/>
</dbReference>
<organism evidence="1 2">
    <name type="scientific">Klebsiella pneumoniae subsp. ozaenae</name>
    <dbReference type="NCBI Taxonomy" id="574"/>
    <lineage>
        <taxon>Bacteria</taxon>
        <taxon>Pseudomonadati</taxon>
        <taxon>Pseudomonadota</taxon>
        <taxon>Gammaproteobacteria</taxon>
        <taxon>Enterobacterales</taxon>
        <taxon>Enterobacteriaceae</taxon>
        <taxon>Klebsiella/Raoultella group</taxon>
        <taxon>Klebsiella</taxon>
        <taxon>Klebsiella pneumoniae complex</taxon>
    </lineage>
</organism>
<dbReference type="GO" id="GO:0030246">
    <property type="term" value="F:carbohydrate binding"/>
    <property type="evidence" value="ECO:0007669"/>
    <property type="project" value="InterPro"/>
</dbReference>
<accession>A0A378AYE5</accession>
<sequence>MKQLQPGASAQFDLTYTLLHDSAQVAAVEQKIAKIQGDNKVAENETPIAKE</sequence>
<dbReference type="AlphaFoldDB" id="A0A378AYE5"/>
<evidence type="ECO:0000313" key="2">
    <source>
        <dbReference type="Proteomes" id="UP000254487"/>
    </source>
</evidence>
<name>A0A378AYE5_KLEPO</name>
<gene>
    <name evidence="1" type="ORF">NCTC10313_06426</name>
</gene>
<evidence type="ECO:0000313" key="1">
    <source>
        <dbReference type="EMBL" id="STV25212.1"/>
    </source>
</evidence>
<proteinExistence type="predicted"/>
<reference evidence="1 2" key="1">
    <citation type="submission" date="2018-06" db="EMBL/GenBank/DDBJ databases">
        <authorList>
            <consortium name="Pathogen Informatics"/>
            <person name="Doyle S."/>
        </authorList>
    </citation>
    <scope>NUCLEOTIDE SEQUENCE [LARGE SCALE GENOMIC DNA]</scope>
    <source>
        <strain evidence="1 2">NCTC10313</strain>
    </source>
</reference>
<dbReference type="InterPro" id="IPR014718">
    <property type="entry name" value="GH-type_carb-bd"/>
</dbReference>
<dbReference type="Gene3D" id="2.70.98.10">
    <property type="match status" value="1"/>
</dbReference>
<protein>
    <submittedName>
        <fullName evidence="1">Thioredoxin-like protein</fullName>
    </submittedName>
</protein>